<evidence type="ECO:0000313" key="3">
    <source>
        <dbReference type="Proteomes" id="UP000008068"/>
    </source>
</evidence>
<evidence type="ECO:0000313" key="2">
    <source>
        <dbReference type="EMBL" id="EGT49404.1"/>
    </source>
</evidence>
<feature type="region of interest" description="Disordered" evidence="1">
    <location>
        <begin position="1"/>
        <end position="42"/>
    </location>
</feature>
<dbReference type="InParanoid" id="G0MCP4"/>
<organism evidence="3">
    <name type="scientific">Caenorhabditis brenneri</name>
    <name type="common">Nematode worm</name>
    <dbReference type="NCBI Taxonomy" id="135651"/>
    <lineage>
        <taxon>Eukaryota</taxon>
        <taxon>Metazoa</taxon>
        <taxon>Ecdysozoa</taxon>
        <taxon>Nematoda</taxon>
        <taxon>Chromadorea</taxon>
        <taxon>Rhabditida</taxon>
        <taxon>Rhabditina</taxon>
        <taxon>Rhabditomorpha</taxon>
        <taxon>Rhabditoidea</taxon>
        <taxon>Rhabditidae</taxon>
        <taxon>Peloderinae</taxon>
        <taxon>Caenorhabditis</taxon>
    </lineage>
</organism>
<protein>
    <submittedName>
        <fullName evidence="2">Uncharacterized protein</fullName>
    </submittedName>
</protein>
<reference evidence="3" key="1">
    <citation type="submission" date="2011-07" db="EMBL/GenBank/DDBJ databases">
        <authorList>
            <consortium name="Caenorhabditis brenneri Sequencing and Analysis Consortium"/>
            <person name="Wilson R.K."/>
        </authorList>
    </citation>
    <scope>NUCLEOTIDE SEQUENCE [LARGE SCALE GENOMIC DNA]</scope>
    <source>
        <strain evidence="3">PB2801</strain>
    </source>
</reference>
<proteinExistence type="predicted"/>
<feature type="compositionally biased region" description="Pro residues" evidence="1">
    <location>
        <begin position="1"/>
        <end position="15"/>
    </location>
</feature>
<name>G0MCP4_CAEBE</name>
<keyword evidence="3" id="KW-1185">Reference proteome</keyword>
<gene>
    <name evidence="2" type="ORF">CAEBREN_06746</name>
</gene>
<dbReference type="HOGENOM" id="CLU_067651_0_0_1"/>
<accession>G0MCP4</accession>
<sequence length="352" mass="41716">MSTPGPSSPTTPGPKSPSTERPSNPSTPGACSSNGGRPQSLLDSNIYSWTQKTRLAALKKKQDEETQELIDRTEMMKRMMVGMPEEVQRDREQQLENERNILDHVHHYQREYPDVAPDVINSIYLSYLEVPKEDRPEFDEYLTFKQKLMDLENRIFKLPPDQLDEVLEDNGGSLAVVFLNVEHNPLRVLDEGGEEGLEVEPQQFGYRDHEEEEFWAEYEEFENQEEEEEEVIQEDGELEEEYGDEEEEEEEEMEGEEMEEDEEEVEEHEEEVEEDQEYQDMDQEYQQMDMVEDVQEENIFAPIEDPVQYDANQLIYQEAEMAEQDEEEERVRRIRERFRQEHPNLMRLLESE</sequence>
<dbReference type="Proteomes" id="UP000008068">
    <property type="component" value="Unassembled WGS sequence"/>
</dbReference>
<evidence type="ECO:0000256" key="1">
    <source>
        <dbReference type="SAM" id="MobiDB-lite"/>
    </source>
</evidence>
<feature type="region of interest" description="Disordered" evidence="1">
    <location>
        <begin position="220"/>
        <end position="285"/>
    </location>
</feature>
<dbReference type="EMBL" id="GL379790">
    <property type="protein sequence ID" value="EGT49404.1"/>
    <property type="molecule type" value="Genomic_DNA"/>
</dbReference>
<dbReference type="AlphaFoldDB" id="G0MCP4"/>
<feature type="compositionally biased region" description="Polar residues" evidence="1">
    <location>
        <begin position="20"/>
        <end position="42"/>
    </location>
</feature>
<feature type="compositionally biased region" description="Acidic residues" evidence="1">
    <location>
        <begin position="220"/>
        <end position="283"/>
    </location>
</feature>